<dbReference type="AlphaFoldDB" id="A0A1T4X4Z4"/>
<evidence type="ECO:0000256" key="2">
    <source>
        <dbReference type="ARBA" id="ARBA00013064"/>
    </source>
</evidence>
<evidence type="ECO:0000256" key="3">
    <source>
        <dbReference type="ARBA" id="ARBA00022801"/>
    </source>
</evidence>
<evidence type="ECO:0000313" key="7">
    <source>
        <dbReference type="Proteomes" id="UP000190286"/>
    </source>
</evidence>
<dbReference type="OrthoDB" id="9788539at2"/>
<proteinExistence type="inferred from homology"/>
<dbReference type="GO" id="GO:0030145">
    <property type="term" value="F:manganese ion binding"/>
    <property type="evidence" value="ECO:0007669"/>
    <property type="project" value="InterPro"/>
</dbReference>
<accession>A0A1T4X4Z4</accession>
<dbReference type="GO" id="GO:0004725">
    <property type="term" value="F:protein tyrosine phosphatase activity"/>
    <property type="evidence" value="ECO:0007669"/>
    <property type="project" value="UniProtKB-EC"/>
</dbReference>
<comment type="similarity">
    <text evidence="1">Belongs to the metallo-dependent hydrolases superfamily. CpsB/CapC family.</text>
</comment>
<dbReference type="InterPro" id="IPR016667">
    <property type="entry name" value="Caps_polysacc_synth_CpsB/CapC"/>
</dbReference>
<protein>
    <recommendedName>
        <fullName evidence="2">protein-tyrosine-phosphatase</fullName>
        <ecNumber evidence="2">3.1.3.48</ecNumber>
    </recommendedName>
</protein>
<organism evidence="6 7">
    <name type="scientific">Gemmiger formicilis</name>
    <dbReference type="NCBI Taxonomy" id="745368"/>
    <lineage>
        <taxon>Bacteria</taxon>
        <taxon>Bacillati</taxon>
        <taxon>Bacillota</taxon>
        <taxon>Clostridia</taxon>
        <taxon>Eubacteriales</taxon>
        <taxon>Gemmiger</taxon>
    </lineage>
</organism>
<dbReference type="PANTHER" id="PTHR39181">
    <property type="entry name" value="TYROSINE-PROTEIN PHOSPHATASE YWQE"/>
    <property type="match status" value="1"/>
</dbReference>
<dbReference type="SUPFAM" id="SSF89550">
    <property type="entry name" value="PHP domain-like"/>
    <property type="match status" value="1"/>
</dbReference>
<keyword evidence="7" id="KW-1185">Reference proteome</keyword>
<dbReference type="STRING" id="745368.SAMN02745178_01422"/>
<dbReference type="Proteomes" id="UP000190286">
    <property type="component" value="Unassembled WGS sequence"/>
</dbReference>
<dbReference type="EC" id="3.1.3.48" evidence="2"/>
<comment type="catalytic activity">
    <reaction evidence="5">
        <text>O-phospho-L-tyrosyl-[protein] + H2O = L-tyrosyl-[protein] + phosphate</text>
        <dbReference type="Rhea" id="RHEA:10684"/>
        <dbReference type="Rhea" id="RHEA-COMP:10136"/>
        <dbReference type="Rhea" id="RHEA-COMP:20101"/>
        <dbReference type="ChEBI" id="CHEBI:15377"/>
        <dbReference type="ChEBI" id="CHEBI:43474"/>
        <dbReference type="ChEBI" id="CHEBI:46858"/>
        <dbReference type="ChEBI" id="CHEBI:61978"/>
        <dbReference type="EC" id="3.1.3.48"/>
    </reaction>
</comment>
<keyword evidence="4" id="KW-0904">Protein phosphatase</keyword>
<dbReference type="PANTHER" id="PTHR39181:SF1">
    <property type="entry name" value="TYROSINE-PROTEIN PHOSPHATASE YWQE"/>
    <property type="match status" value="1"/>
</dbReference>
<dbReference type="Gene3D" id="3.20.20.140">
    <property type="entry name" value="Metal-dependent hydrolases"/>
    <property type="match status" value="1"/>
</dbReference>
<dbReference type="Pfam" id="PF19567">
    <property type="entry name" value="CpsB_CapC"/>
    <property type="match status" value="1"/>
</dbReference>
<name>A0A1T4X4Z4_9FIRM</name>
<evidence type="ECO:0000256" key="1">
    <source>
        <dbReference type="ARBA" id="ARBA00005750"/>
    </source>
</evidence>
<keyword evidence="3" id="KW-0378">Hydrolase</keyword>
<dbReference type="PIRSF" id="PIRSF016557">
    <property type="entry name" value="Caps_synth_CpsB"/>
    <property type="match status" value="1"/>
</dbReference>
<gene>
    <name evidence="6" type="ORF">SAMN02745178_01422</name>
</gene>
<reference evidence="6 7" key="1">
    <citation type="submission" date="2017-02" db="EMBL/GenBank/DDBJ databases">
        <authorList>
            <person name="Peterson S.W."/>
        </authorList>
    </citation>
    <scope>NUCLEOTIDE SEQUENCE [LARGE SCALE GENOMIC DNA]</scope>
    <source>
        <strain evidence="6 7">ATCC 27749</strain>
    </source>
</reference>
<dbReference type="InterPro" id="IPR016195">
    <property type="entry name" value="Pol/histidinol_Pase-like"/>
</dbReference>
<evidence type="ECO:0000313" key="6">
    <source>
        <dbReference type="EMBL" id="SKA84509.1"/>
    </source>
</evidence>
<sequence length="251" mass="28249">MSNALVELHCHILPGIDDGAKDLDMSMSLIRKELQDGAAGIVFTPHFYYERISVEQFTARRKAAFLQVSAACKAEGLRLAGKMGAEVFYSTALPSLDLRQLAFAGSNYILIEFPTTMHPPGIDETLYAIRAQGYTPILAHVERYPFVTEDPTLLYNWVCDGCLAQINATGLIRDGHTAKWLHKLIEWNLVHILCSDCHHPVKRPPNLAEGFAHLPDKVARRMQRNAIDIYLGDDLRPPEPTKPVYRFGHWV</sequence>
<evidence type="ECO:0000256" key="4">
    <source>
        <dbReference type="ARBA" id="ARBA00022912"/>
    </source>
</evidence>
<evidence type="ECO:0000256" key="5">
    <source>
        <dbReference type="ARBA" id="ARBA00051722"/>
    </source>
</evidence>
<dbReference type="EMBL" id="FUYF01000006">
    <property type="protein sequence ID" value="SKA84509.1"/>
    <property type="molecule type" value="Genomic_DNA"/>
</dbReference>
<dbReference type="GeneID" id="93337889"/>
<dbReference type="RefSeq" id="WP_078784358.1">
    <property type="nucleotide sequence ID" value="NZ_CAJKTF010000004.1"/>
</dbReference>